<reference evidence="1" key="2">
    <citation type="submission" date="2021-01" db="EMBL/GenBank/DDBJ databases">
        <authorList>
            <person name="Schikora-Tamarit M.A."/>
        </authorList>
    </citation>
    <scope>NUCLEOTIDE SEQUENCE</scope>
    <source>
        <strain evidence="1">CBS6075</strain>
    </source>
</reference>
<dbReference type="AlphaFoldDB" id="A0A9P8T9J7"/>
<evidence type="ECO:0000313" key="2">
    <source>
        <dbReference type="Proteomes" id="UP000769157"/>
    </source>
</evidence>
<proteinExistence type="predicted"/>
<gene>
    <name evidence="1" type="ORF">OGAPHI_001184</name>
</gene>
<reference evidence="1" key="1">
    <citation type="journal article" date="2021" name="Open Biol.">
        <title>Shared evolutionary footprints suggest mitochondrial oxidative damage underlies multiple complex I losses in fungi.</title>
        <authorList>
            <person name="Schikora-Tamarit M.A."/>
            <person name="Marcet-Houben M."/>
            <person name="Nosek J."/>
            <person name="Gabaldon T."/>
        </authorList>
    </citation>
    <scope>NUCLEOTIDE SEQUENCE</scope>
    <source>
        <strain evidence="1">CBS6075</strain>
    </source>
</reference>
<name>A0A9P8T9J7_9ASCO</name>
<keyword evidence="2" id="KW-1185">Reference proteome</keyword>
<dbReference type="Proteomes" id="UP000769157">
    <property type="component" value="Unassembled WGS sequence"/>
</dbReference>
<sequence>MNRLSSHLSQRRFFLNWELAVSSVPFDWLVSVDPLVAWPSSDGLRFSFLNSSSITNTLVRYLSSGSQPVSKTISVSSLYALANVDLRLAAARFSRLWSTLSCSAATSSELRFVTLPRLTSTGNGRCSSSDRGWFTRLSMYLSL</sequence>
<dbReference type="RefSeq" id="XP_046064094.1">
    <property type="nucleotide sequence ID" value="XM_046201918.1"/>
</dbReference>
<organism evidence="1 2">
    <name type="scientific">Ogataea philodendri</name>
    <dbReference type="NCBI Taxonomy" id="1378263"/>
    <lineage>
        <taxon>Eukaryota</taxon>
        <taxon>Fungi</taxon>
        <taxon>Dikarya</taxon>
        <taxon>Ascomycota</taxon>
        <taxon>Saccharomycotina</taxon>
        <taxon>Pichiomycetes</taxon>
        <taxon>Pichiales</taxon>
        <taxon>Pichiaceae</taxon>
        <taxon>Ogataea</taxon>
    </lineage>
</organism>
<protein>
    <submittedName>
        <fullName evidence="1">Uncharacterized protein</fullName>
    </submittedName>
</protein>
<accession>A0A9P8T9J7</accession>
<comment type="caution">
    <text evidence="1">The sequence shown here is derived from an EMBL/GenBank/DDBJ whole genome shotgun (WGS) entry which is preliminary data.</text>
</comment>
<dbReference type="GeneID" id="70233152"/>
<dbReference type="EMBL" id="JAEUBE010000087">
    <property type="protein sequence ID" value="KAH3670669.1"/>
    <property type="molecule type" value="Genomic_DNA"/>
</dbReference>
<evidence type="ECO:0000313" key="1">
    <source>
        <dbReference type="EMBL" id="KAH3670669.1"/>
    </source>
</evidence>